<sequence>MDTARRWVAVLPFIVSCQTATSTKVRAVPPDSIHMAVPPVSRVLPLPPRGEMRPDTLGDGTPVWVVRGLDDAVSLVVPFLAKPYPAGLAVVVPWVSDQESFRHRFVWNAHGRVLGNEGWGDERYQYCFGESDCPSVASLPTRAQDLDTYAARRLEGSPERVEVGERIPGRLRDIPQRPIDRSHRRRSVVAQGLWPEEWPRLSIPAALTRPEGTMVFVDGDVELSSGDAARICWRGFDRDHLCPPASPRIYDMDGLRSRGRQSVMRIRGPFYARRFRDGFIQVVARTNAGRSVDDVAGPHELVAPATLELAPWIFVAGGARMVDGPNRAIPSLGGGGDVTFGFATFGRPEAYGGRFEIRLGPWGAMETTLDRVRGEGGLAFSLGQVRHARWGTFAVRAGGGHGSDGSSHLVGVFTWGVRYVPGRDDPEHDALNPRTFALASGARLFAAVRTTDEPAHASELVFGLEFEPTWFLPPYSLFKWGGVNQR</sequence>
<dbReference type="PROSITE" id="PS51257">
    <property type="entry name" value="PROKAR_LIPOPROTEIN"/>
    <property type="match status" value="1"/>
</dbReference>
<evidence type="ECO:0008006" key="3">
    <source>
        <dbReference type="Google" id="ProtNLM"/>
    </source>
</evidence>
<proteinExistence type="predicted"/>
<keyword evidence="2" id="KW-1185">Reference proteome</keyword>
<gene>
    <name evidence="1" type="ORF">LVJ94_48580</name>
</gene>
<name>A0ABZ2L588_9BACT</name>
<protein>
    <recommendedName>
        <fullName evidence="3">DUF2961 domain-containing protein</fullName>
    </recommendedName>
</protein>
<dbReference type="RefSeq" id="WP_394834384.1">
    <property type="nucleotide sequence ID" value="NZ_CP089929.1"/>
</dbReference>
<organism evidence="1 2">
    <name type="scientific">Pendulispora rubella</name>
    <dbReference type="NCBI Taxonomy" id="2741070"/>
    <lineage>
        <taxon>Bacteria</taxon>
        <taxon>Pseudomonadati</taxon>
        <taxon>Myxococcota</taxon>
        <taxon>Myxococcia</taxon>
        <taxon>Myxococcales</taxon>
        <taxon>Sorangiineae</taxon>
        <taxon>Pendulisporaceae</taxon>
        <taxon>Pendulispora</taxon>
    </lineage>
</organism>
<reference evidence="1" key="1">
    <citation type="submission" date="2021-12" db="EMBL/GenBank/DDBJ databases">
        <title>Discovery of the Pendulisporaceae a myxobacterial family with distinct sporulation behavior and unique specialized metabolism.</title>
        <authorList>
            <person name="Garcia R."/>
            <person name="Popoff A."/>
            <person name="Bader C.D."/>
            <person name="Loehr J."/>
            <person name="Walesch S."/>
            <person name="Walt C."/>
            <person name="Boldt J."/>
            <person name="Bunk B."/>
            <person name="Haeckl F.J.F.P.J."/>
            <person name="Gunesch A.P."/>
            <person name="Birkelbach J."/>
            <person name="Nuebel U."/>
            <person name="Pietschmann T."/>
            <person name="Bach T."/>
            <person name="Mueller R."/>
        </authorList>
    </citation>
    <scope>NUCLEOTIDE SEQUENCE</scope>
    <source>
        <strain evidence="1">MSr11367</strain>
    </source>
</reference>
<evidence type="ECO:0000313" key="1">
    <source>
        <dbReference type="EMBL" id="WXB04739.1"/>
    </source>
</evidence>
<dbReference type="Proteomes" id="UP001374803">
    <property type="component" value="Chromosome"/>
</dbReference>
<accession>A0ABZ2L588</accession>
<dbReference type="EMBL" id="CP089983">
    <property type="protein sequence ID" value="WXB04739.1"/>
    <property type="molecule type" value="Genomic_DNA"/>
</dbReference>
<evidence type="ECO:0000313" key="2">
    <source>
        <dbReference type="Proteomes" id="UP001374803"/>
    </source>
</evidence>